<dbReference type="Pfam" id="PF13458">
    <property type="entry name" value="Peripla_BP_6"/>
    <property type="match status" value="1"/>
</dbReference>
<proteinExistence type="inferred from homology"/>
<dbReference type="OrthoDB" id="26870at2"/>
<name>A0A366HGM3_9BURK</name>
<dbReference type="EMBL" id="QNRQ01000002">
    <property type="protein sequence ID" value="RBP41815.1"/>
    <property type="molecule type" value="Genomic_DNA"/>
</dbReference>
<organism evidence="4 5">
    <name type="scientific">Eoetvoesiella caeni</name>
    <dbReference type="NCBI Taxonomy" id="645616"/>
    <lineage>
        <taxon>Bacteria</taxon>
        <taxon>Pseudomonadati</taxon>
        <taxon>Pseudomonadota</taxon>
        <taxon>Betaproteobacteria</taxon>
        <taxon>Burkholderiales</taxon>
        <taxon>Alcaligenaceae</taxon>
        <taxon>Eoetvoesiella</taxon>
    </lineage>
</organism>
<dbReference type="Proteomes" id="UP000253628">
    <property type="component" value="Unassembled WGS sequence"/>
</dbReference>
<evidence type="ECO:0000256" key="1">
    <source>
        <dbReference type="ARBA" id="ARBA00010062"/>
    </source>
</evidence>
<dbReference type="PANTHER" id="PTHR30483">
    <property type="entry name" value="LEUCINE-SPECIFIC-BINDING PROTEIN"/>
    <property type="match status" value="1"/>
</dbReference>
<dbReference type="SUPFAM" id="SSF53822">
    <property type="entry name" value="Periplasmic binding protein-like I"/>
    <property type="match status" value="1"/>
</dbReference>
<dbReference type="InterPro" id="IPR006311">
    <property type="entry name" value="TAT_signal"/>
</dbReference>
<sequence>MTVRITRRNFVRTAGAVAAMAAAPAVVRAQAERKSIKVGWAISKTGPFTGGANASQIPNYRLWVDDVNKAGGINMGGKKLPIEVVEYDDRSQSEELVRAVDRLVSQDKVDFLLPPWGTGMNMAVAPAFHRGNFPMIAPSFITDRMPELVKRWDNIFSLLQPATPYGEAIVGVLKDLRTAGKIGNKVAVVNVTDQFGLELSKAARAALAKEKFEIVYDAGYPIATQDLTPIIAAAQQKNPDVFLAFSYPPDTFALTDAARVRGFNPKVFYAGVGTALAIYPAKFGDAIEGVMGPGGWNPHSQAITDYTARHKALTGTLPDHWVSALCYSGLQALQQSIEKVGKVDRPAIIKVLNSTTFDTITGPLTFKNHIMTGSWLVGQWQGGVFHGVAPNQEGVKPVIAKPVWKA</sequence>
<dbReference type="PROSITE" id="PS51318">
    <property type="entry name" value="TAT"/>
    <property type="match status" value="1"/>
</dbReference>
<dbReference type="AlphaFoldDB" id="A0A366HGM3"/>
<dbReference type="RefSeq" id="WP_113932062.1">
    <property type="nucleotide sequence ID" value="NZ_JACCEU010000002.1"/>
</dbReference>
<protein>
    <submittedName>
        <fullName evidence="4">Amino acid/amide ABC transporter substrate-binding protein (HAAT family)</fullName>
    </submittedName>
</protein>
<reference evidence="4 5" key="1">
    <citation type="submission" date="2018-06" db="EMBL/GenBank/DDBJ databases">
        <title>Genomic Encyclopedia of Type Strains, Phase IV (KMG-IV): sequencing the most valuable type-strain genomes for metagenomic binning, comparative biology and taxonomic classification.</title>
        <authorList>
            <person name="Goeker M."/>
        </authorList>
    </citation>
    <scope>NUCLEOTIDE SEQUENCE [LARGE SCALE GENOMIC DNA]</scope>
    <source>
        <strain evidence="4 5">DSM 25520</strain>
    </source>
</reference>
<dbReference type="Gene3D" id="3.40.50.2300">
    <property type="match status" value="2"/>
</dbReference>
<evidence type="ECO:0000313" key="5">
    <source>
        <dbReference type="Proteomes" id="UP000253628"/>
    </source>
</evidence>
<comment type="caution">
    <text evidence="4">The sequence shown here is derived from an EMBL/GenBank/DDBJ whole genome shotgun (WGS) entry which is preliminary data.</text>
</comment>
<evidence type="ECO:0000313" key="4">
    <source>
        <dbReference type="EMBL" id="RBP41815.1"/>
    </source>
</evidence>
<feature type="domain" description="Leucine-binding protein" evidence="3">
    <location>
        <begin position="35"/>
        <end position="383"/>
    </location>
</feature>
<dbReference type="InterPro" id="IPR028082">
    <property type="entry name" value="Peripla_BP_I"/>
</dbReference>
<keyword evidence="5" id="KW-1185">Reference proteome</keyword>
<dbReference type="PANTHER" id="PTHR30483:SF37">
    <property type="entry name" value="ABC TRANSPORTER SUBSTRATE-BINDING PROTEIN"/>
    <property type="match status" value="1"/>
</dbReference>
<gene>
    <name evidence="4" type="ORF">DFR37_102194</name>
</gene>
<accession>A0A366HGM3</accession>
<evidence type="ECO:0000256" key="2">
    <source>
        <dbReference type="ARBA" id="ARBA00022729"/>
    </source>
</evidence>
<comment type="similarity">
    <text evidence="1">Belongs to the leucine-binding protein family.</text>
</comment>
<dbReference type="InterPro" id="IPR051010">
    <property type="entry name" value="BCAA_transport"/>
</dbReference>
<keyword evidence="2" id="KW-0732">Signal</keyword>
<evidence type="ECO:0000259" key="3">
    <source>
        <dbReference type="Pfam" id="PF13458"/>
    </source>
</evidence>
<dbReference type="InterPro" id="IPR028081">
    <property type="entry name" value="Leu-bd"/>
</dbReference>
<dbReference type="CDD" id="cd06338">
    <property type="entry name" value="PBP1_ABC_ligand_binding-like"/>
    <property type="match status" value="1"/>
</dbReference>